<accession>A0ABW4YP87</accession>
<gene>
    <name evidence="3" type="ORF">ACFSJH_16485</name>
</gene>
<name>A0ABW4YP87_9BACL</name>
<evidence type="ECO:0000313" key="4">
    <source>
        <dbReference type="Proteomes" id="UP001597362"/>
    </source>
</evidence>
<organism evidence="3 4">
    <name type="scientific">Paenibacillus yanchengensis</name>
    <dbReference type="NCBI Taxonomy" id="2035833"/>
    <lineage>
        <taxon>Bacteria</taxon>
        <taxon>Bacillati</taxon>
        <taxon>Bacillota</taxon>
        <taxon>Bacilli</taxon>
        <taxon>Bacillales</taxon>
        <taxon>Paenibacillaceae</taxon>
        <taxon>Paenibacillus</taxon>
    </lineage>
</organism>
<dbReference type="PROSITE" id="PS50076">
    <property type="entry name" value="DNAJ_2"/>
    <property type="match status" value="1"/>
</dbReference>
<keyword evidence="1" id="KW-0812">Transmembrane</keyword>
<feature type="domain" description="J" evidence="2">
    <location>
        <begin position="6"/>
        <end position="93"/>
    </location>
</feature>
<evidence type="ECO:0000313" key="3">
    <source>
        <dbReference type="EMBL" id="MFD2117328.1"/>
    </source>
</evidence>
<dbReference type="Proteomes" id="UP001597362">
    <property type="component" value="Unassembled WGS sequence"/>
</dbReference>
<comment type="caution">
    <text evidence="3">The sequence shown here is derived from an EMBL/GenBank/DDBJ whole genome shotgun (WGS) entry which is preliminary data.</text>
</comment>
<protein>
    <recommendedName>
        <fullName evidence="2">J domain-containing protein</fullName>
    </recommendedName>
</protein>
<dbReference type="RefSeq" id="WP_377774378.1">
    <property type="nucleotide sequence ID" value="NZ_JBHUHO010000039.1"/>
</dbReference>
<reference evidence="4" key="1">
    <citation type="journal article" date="2019" name="Int. J. Syst. Evol. Microbiol.">
        <title>The Global Catalogue of Microorganisms (GCM) 10K type strain sequencing project: providing services to taxonomists for standard genome sequencing and annotation.</title>
        <authorList>
            <consortium name="The Broad Institute Genomics Platform"/>
            <consortium name="The Broad Institute Genome Sequencing Center for Infectious Disease"/>
            <person name="Wu L."/>
            <person name="Ma J."/>
        </authorList>
    </citation>
    <scope>NUCLEOTIDE SEQUENCE [LARGE SCALE GENOMIC DNA]</scope>
    <source>
        <strain evidence="4">GH52</strain>
    </source>
</reference>
<dbReference type="InterPro" id="IPR001623">
    <property type="entry name" value="DnaJ_domain"/>
</dbReference>
<keyword evidence="1" id="KW-1133">Transmembrane helix</keyword>
<feature type="transmembrane region" description="Helical" evidence="1">
    <location>
        <begin position="111"/>
        <end position="131"/>
    </location>
</feature>
<proteinExistence type="predicted"/>
<keyword evidence="4" id="KW-1185">Reference proteome</keyword>
<evidence type="ECO:0000259" key="2">
    <source>
        <dbReference type="PROSITE" id="PS50076"/>
    </source>
</evidence>
<sequence length="311" mass="36332">MEDMNKYYEIMGLPAASSKDEVEKRYDLLLKRERERQKTEQRLGQYLTATEQMEHAEAAAQFAEITNAFNRILDYENQVYAEKFNEQEYGKYRKLSTTAQKFDHFWRYYKVHTISAILAVVLIVYGVIAFIDKQEEKRYLASLPPVDVSVTFLGNFATKDNDSNYVPINEAFLSLSSNWQRFDADIVYVPPDEMSQVAYLQRALVVVASEFEDVYVMDEFMLQWFGGQGGLVDLETIPNLKPLLKEENSKKFATEEDPTMRTYAIKMDPKLMMEKFPILGRDFYIGVRVNAERKDNAFLLLEQLLKLNEKR</sequence>
<evidence type="ECO:0000256" key="1">
    <source>
        <dbReference type="SAM" id="Phobius"/>
    </source>
</evidence>
<dbReference type="EMBL" id="JBHUHO010000039">
    <property type="protein sequence ID" value="MFD2117328.1"/>
    <property type="molecule type" value="Genomic_DNA"/>
</dbReference>
<keyword evidence="1" id="KW-0472">Membrane</keyword>